<feature type="compositionally biased region" description="Polar residues" evidence="1">
    <location>
        <begin position="622"/>
        <end position="653"/>
    </location>
</feature>
<dbReference type="Proteomes" id="UP000076727">
    <property type="component" value="Unassembled WGS sequence"/>
</dbReference>
<dbReference type="SUPFAM" id="SSF56112">
    <property type="entry name" value="Protein kinase-like (PK-like)"/>
    <property type="match status" value="1"/>
</dbReference>
<feature type="compositionally biased region" description="Basic and acidic residues" evidence="1">
    <location>
        <begin position="139"/>
        <end position="165"/>
    </location>
</feature>
<feature type="compositionally biased region" description="Polar residues" evidence="1">
    <location>
        <begin position="276"/>
        <end position="288"/>
    </location>
</feature>
<sequence length="840" mass="95168">MHRKRISGSAPPPAEPRTPRKSTGKEQSYHSTPLQKQTLSKIQEYGNGEINSESHEKLIKHEYSKMIHWDHDVEDFISAVFRFSWKDIHPTPYVECRTAKHNAGYYCLDGADVKKYRTVAERKGYPPLERLRNTRQSKPTHDATSDQRQQVRDHRTHEAGVDRPTRDYRGRLIIRDCEATSEFQLRDKPDCTYGATAGKNPSWEWEGFPVEVGRIEQPPKTSLQDILVSRQDGIFSVISGPSVANAYVETQGEATVGDEPLQAKIRVDDDLPETGPSANECSCTSEATTSKRKRTVVEENPASDSKRPRTEAEPCPSSTRAITKNEAQILKYVDQIASHNVRSYAVGWLIEDARLRLVYGDCMGLVFTKPIDFLGQDAALFLLIVAATGAAGVHDLGIHPNVHFPRDDVGYEVFDLDSKYTGATLRLPTGDNEDLQFDFDVQSTRKLYTEFGLIARGTAVIPVKAKNRKAREVCGDEELVAKVGWPHAVRKAENEMIDTIREGLKGAKKEIYLQHIVDMKCSFTKTIEEMGMPRSAMNIIPHGEDLRVCRTLILKAYRRLVDIGSAARFHTVFVDVVRAHHWVYETSKILHRDISTNNIMWYEGQNGQPPECHKPAADQPGSRKSATRSMVLSTDQSTSRPADQATSQTTGQTPALDGVASQDGQEETPMTKPRYRTGTGPFMAVDLLRGGSPPLHKYRHDLESWFYVYVVAAATYDPPDKRFRNLPQWEQQSLVRIGDSKHKFLLRLHYWKLMFKYAHSEFQPLVQVESKSFLVQLWLQFAELEDGYMRILGVERQRAFSSEPATCADDGEIAWIEQGRDESMTYSRFMSILKEGREDI</sequence>
<evidence type="ECO:0000256" key="1">
    <source>
        <dbReference type="SAM" id="MobiDB-lite"/>
    </source>
</evidence>
<reference evidence="3 4" key="1">
    <citation type="journal article" date="2016" name="Mol. Biol. Evol.">
        <title>Comparative Genomics of Early-Diverging Mushroom-Forming Fungi Provides Insights into the Origins of Lignocellulose Decay Capabilities.</title>
        <authorList>
            <person name="Nagy L.G."/>
            <person name="Riley R."/>
            <person name="Tritt A."/>
            <person name="Adam C."/>
            <person name="Daum C."/>
            <person name="Floudas D."/>
            <person name="Sun H."/>
            <person name="Yadav J.S."/>
            <person name="Pangilinan J."/>
            <person name="Larsson K.H."/>
            <person name="Matsuura K."/>
            <person name="Barry K."/>
            <person name="Labutti K."/>
            <person name="Kuo R."/>
            <person name="Ohm R.A."/>
            <person name="Bhattacharya S.S."/>
            <person name="Shirouzu T."/>
            <person name="Yoshinaga Y."/>
            <person name="Martin F.M."/>
            <person name="Grigoriev I.V."/>
            <person name="Hibbett D.S."/>
        </authorList>
    </citation>
    <scope>NUCLEOTIDE SEQUENCE [LARGE SCALE GENOMIC DNA]</scope>
    <source>
        <strain evidence="3 4">L-15889</strain>
    </source>
</reference>
<gene>
    <name evidence="3" type="ORF">DAEQUDRAFT_813263</name>
</gene>
<dbReference type="InterPro" id="IPR011009">
    <property type="entry name" value="Kinase-like_dom_sf"/>
</dbReference>
<name>A0A165ND02_9APHY</name>
<dbReference type="OrthoDB" id="2799233at2759"/>
<feature type="region of interest" description="Disordered" evidence="1">
    <location>
        <begin position="130"/>
        <end position="165"/>
    </location>
</feature>
<protein>
    <recommendedName>
        <fullName evidence="2">Fungal-type protein kinase domain-containing protein</fullName>
    </recommendedName>
</protein>
<proteinExistence type="predicted"/>
<evidence type="ECO:0000313" key="4">
    <source>
        <dbReference type="Proteomes" id="UP000076727"/>
    </source>
</evidence>
<dbReference type="Gene3D" id="1.10.510.10">
    <property type="entry name" value="Transferase(Phosphotransferase) domain 1"/>
    <property type="match status" value="1"/>
</dbReference>
<feature type="region of interest" description="Disordered" evidence="1">
    <location>
        <begin position="601"/>
        <end position="678"/>
    </location>
</feature>
<evidence type="ECO:0000259" key="2">
    <source>
        <dbReference type="Pfam" id="PF17667"/>
    </source>
</evidence>
<dbReference type="Pfam" id="PF17667">
    <property type="entry name" value="Pkinase_fungal"/>
    <property type="match status" value="1"/>
</dbReference>
<feature type="domain" description="Fungal-type protein kinase" evidence="2">
    <location>
        <begin position="320"/>
        <end position="710"/>
    </location>
</feature>
<feature type="region of interest" description="Disordered" evidence="1">
    <location>
        <begin position="269"/>
        <end position="320"/>
    </location>
</feature>
<dbReference type="EMBL" id="KV429083">
    <property type="protein sequence ID" value="KZT66823.1"/>
    <property type="molecule type" value="Genomic_DNA"/>
</dbReference>
<dbReference type="STRING" id="1314783.A0A165ND02"/>
<dbReference type="PANTHER" id="PTHR38248">
    <property type="entry name" value="FUNK1 6"/>
    <property type="match status" value="1"/>
</dbReference>
<dbReference type="AlphaFoldDB" id="A0A165ND02"/>
<dbReference type="InterPro" id="IPR040976">
    <property type="entry name" value="Pkinase_fungal"/>
</dbReference>
<keyword evidence="4" id="KW-1185">Reference proteome</keyword>
<dbReference type="PANTHER" id="PTHR38248:SF2">
    <property type="entry name" value="FUNK1 11"/>
    <property type="match status" value="1"/>
</dbReference>
<evidence type="ECO:0000313" key="3">
    <source>
        <dbReference type="EMBL" id="KZT66823.1"/>
    </source>
</evidence>
<accession>A0A165ND02</accession>
<organism evidence="3 4">
    <name type="scientific">Daedalea quercina L-15889</name>
    <dbReference type="NCBI Taxonomy" id="1314783"/>
    <lineage>
        <taxon>Eukaryota</taxon>
        <taxon>Fungi</taxon>
        <taxon>Dikarya</taxon>
        <taxon>Basidiomycota</taxon>
        <taxon>Agaricomycotina</taxon>
        <taxon>Agaricomycetes</taxon>
        <taxon>Polyporales</taxon>
        <taxon>Fomitopsis</taxon>
    </lineage>
</organism>
<feature type="region of interest" description="Disordered" evidence="1">
    <location>
        <begin position="1"/>
        <end position="36"/>
    </location>
</feature>